<dbReference type="InterPro" id="IPR001584">
    <property type="entry name" value="Integrase_cat-core"/>
</dbReference>
<evidence type="ECO:0000313" key="3">
    <source>
        <dbReference type="Proteomes" id="UP001195422"/>
    </source>
</evidence>
<gene>
    <name evidence="2" type="ORF">JOF39_002420</name>
</gene>
<dbReference type="Pfam" id="PF13683">
    <property type="entry name" value="rve_3"/>
    <property type="match status" value="1"/>
</dbReference>
<sequence length="76" mass="9235">MSESFWSTLKSEFYDRYRWPSRMEAKRKVAWWIGDFYNRHRLHSSLRMVPPVEFEQLLHGQHELVEECGAEFTLTA</sequence>
<evidence type="ECO:0000259" key="1">
    <source>
        <dbReference type="Pfam" id="PF13683"/>
    </source>
</evidence>
<name>A0ABS4XS58_GLUPR</name>
<feature type="domain" description="Integrase catalytic" evidence="1">
    <location>
        <begin position="2"/>
        <end position="51"/>
    </location>
</feature>
<dbReference type="SUPFAM" id="SSF53098">
    <property type="entry name" value="Ribonuclease H-like"/>
    <property type="match status" value="1"/>
</dbReference>
<dbReference type="InterPro" id="IPR012337">
    <property type="entry name" value="RNaseH-like_sf"/>
</dbReference>
<dbReference type="Proteomes" id="UP001195422">
    <property type="component" value="Unassembled WGS sequence"/>
</dbReference>
<accession>A0ABS4XS58</accession>
<reference evidence="2 3" key="1">
    <citation type="submission" date="2021-03" db="EMBL/GenBank/DDBJ databases">
        <title>Sequencing the genomes of 1000 actinobacteria strains.</title>
        <authorList>
            <person name="Klenk H.-P."/>
        </authorList>
    </citation>
    <scope>NUCLEOTIDE SEQUENCE [LARGE SCALE GENOMIC DNA]</scope>
    <source>
        <strain evidence="2 3">DSM 20168</strain>
    </source>
</reference>
<proteinExistence type="predicted"/>
<dbReference type="EMBL" id="JAGIOJ010000001">
    <property type="protein sequence ID" value="MBP2399339.1"/>
    <property type="molecule type" value="Genomic_DNA"/>
</dbReference>
<dbReference type="InterPro" id="IPR050900">
    <property type="entry name" value="Transposase_IS3/IS150/IS904"/>
</dbReference>
<comment type="caution">
    <text evidence="2">The sequence shown here is derived from an EMBL/GenBank/DDBJ whole genome shotgun (WGS) entry which is preliminary data.</text>
</comment>
<organism evidence="2 3">
    <name type="scientific">Glutamicibacter protophormiae</name>
    <name type="common">Brevibacterium protophormiae</name>
    <dbReference type="NCBI Taxonomy" id="37930"/>
    <lineage>
        <taxon>Bacteria</taxon>
        <taxon>Bacillati</taxon>
        <taxon>Actinomycetota</taxon>
        <taxon>Actinomycetes</taxon>
        <taxon>Micrococcales</taxon>
        <taxon>Micrococcaceae</taxon>
        <taxon>Glutamicibacter</taxon>
    </lineage>
</organism>
<evidence type="ECO:0000313" key="2">
    <source>
        <dbReference type="EMBL" id="MBP2399339.1"/>
    </source>
</evidence>
<dbReference type="PANTHER" id="PTHR46889:SF4">
    <property type="entry name" value="TRANSPOSASE INSO FOR INSERTION SEQUENCE ELEMENT IS911B-RELATED"/>
    <property type="match status" value="1"/>
</dbReference>
<protein>
    <submittedName>
        <fullName evidence="2">Transposase InsO family protein</fullName>
    </submittedName>
</protein>
<keyword evidence="3" id="KW-1185">Reference proteome</keyword>
<dbReference type="PANTHER" id="PTHR46889">
    <property type="entry name" value="TRANSPOSASE INSF FOR INSERTION SEQUENCE IS3B-RELATED"/>
    <property type="match status" value="1"/>
</dbReference>